<dbReference type="Pfam" id="PF01565">
    <property type="entry name" value="FAD_binding_4"/>
    <property type="match status" value="1"/>
</dbReference>
<evidence type="ECO:0000256" key="3">
    <source>
        <dbReference type="ARBA" id="ARBA00022827"/>
    </source>
</evidence>
<dbReference type="AlphaFoldDB" id="A0A9W8X4U6"/>
<evidence type="ECO:0000313" key="7">
    <source>
        <dbReference type="EMBL" id="KAJ4341006.1"/>
    </source>
</evidence>
<proteinExistence type="inferred from homology"/>
<evidence type="ECO:0000256" key="2">
    <source>
        <dbReference type="ARBA" id="ARBA00022630"/>
    </source>
</evidence>
<evidence type="ECO:0000313" key="8">
    <source>
        <dbReference type="Proteomes" id="UP001140562"/>
    </source>
</evidence>
<sequence length="519" mass="56560">MFGLKLMLLAAALPLLAIAKNENGICCDALARSSVKTHLLYPGETAFKSRLDSYFDVKQQSITPRCIVQPTTAEDVSVVIKALTAASLAESCKFATRSGGQTPYAGASNIQDGVTIDLQYIRAVEYDATNSLVKVGPGARWNDVFTALEPLGVMTTGGRSSTVGVGGSTLGGGISYFSAEHGLICDNVLEFEVVLADGRIVTASKTQHPDLFTVLKGGNNNFGIVTQFKLRTFKYDGMWGGLVIYPETTIQDQFKALINFSNNVDTNRKSAAIVIPLYQSKTSLELILNSYDHTEPVVRPTAFDEFLAIPGNISDTTAVTNMSDLAAAFASQNGTSVYFGTSTFANDRRVMTAAHEFYKDALADLKAKATGDWQIYTLYQPLPPAYWKDSAARGGNVLGLERFNSQTLCLYQVYMSWQGAEQDALFQKAGAYLVDRIADYAVSIGARIPYLYLDYADKSQSPLASYGRENFEKLMAAAKKYDPKQIFQKNVPGGFKISKEAQLHADLSQRKATAEIEEL</sequence>
<dbReference type="Proteomes" id="UP001140562">
    <property type="component" value="Unassembled WGS sequence"/>
</dbReference>
<dbReference type="PANTHER" id="PTHR42973:SF22">
    <property type="entry name" value="FAD-BINDING PCMH-TYPE DOMAIN-CONTAINING PROTEIN-RELATED"/>
    <property type="match status" value="1"/>
</dbReference>
<evidence type="ECO:0000256" key="4">
    <source>
        <dbReference type="ARBA" id="ARBA00023002"/>
    </source>
</evidence>
<gene>
    <name evidence="7" type="ORF">N0V87_002044</name>
</gene>
<protein>
    <recommendedName>
        <fullName evidence="6">FAD-binding PCMH-type domain-containing protein</fullName>
    </recommendedName>
</protein>
<dbReference type="GO" id="GO:0071949">
    <property type="term" value="F:FAD binding"/>
    <property type="evidence" value="ECO:0007669"/>
    <property type="project" value="InterPro"/>
</dbReference>
<dbReference type="PROSITE" id="PS51387">
    <property type="entry name" value="FAD_PCMH"/>
    <property type="match status" value="1"/>
</dbReference>
<dbReference type="InterPro" id="IPR050416">
    <property type="entry name" value="FAD-linked_Oxidoreductase"/>
</dbReference>
<dbReference type="InterPro" id="IPR036318">
    <property type="entry name" value="FAD-bd_PCMH-like_sf"/>
</dbReference>
<comment type="similarity">
    <text evidence="1">Belongs to the oxygen-dependent FAD-linked oxidoreductase family.</text>
</comment>
<keyword evidence="8" id="KW-1185">Reference proteome</keyword>
<reference evidence="7" key="1">
    <citation type="submission" date="2022-10" db="EMBL/GenBank/DDBJ databases">
        <title>Tapping the CABI collections for fungal endophytes: first genome assemblies for Collariella, Neodidymelliopsis, Ascochyta clinopodiicola, Didymella pomorum, Didymosphaeria variabile, Neocosmospora piperis and Neocucurbitaria cava.</title>
        <authorList>
            <person name="Hill R."/>
        </authorList>
    </citation>
    <scope>NUCLEOTIDE SEQUENCE</scope>
    <source>
        <strain evidence="7">IMI 360193</strain>
    </source>
</reference>
<dbReference type="EMBL" id="JAPEUV010000013">
    <property type="protein sequence ID" value="KAJ4341006.1"/>
    <property type="molecule type" value="Genomic_DNA"/>
</dbReference>
<dbReference type="OrthoDB" id="2151789at2759"/>
<keyword evidence="2" id="KW-0285">Flavoprotein</keyword>
<accession>A0A9W8X4U6</accession>
<feature type="chain" id="PRO_5040913553" description="FAD-binding PCMH-type domain-containing protein" evidence="5">
    <location>
        <begin position="20"/>
        <end position="519"/>
    </location>
</feature>
<keyword evidence="3" id="KW-0274">FAD</keyword>
<evidence type="ECO:0000259" key="6">
    <source>
        <dbReference type="PROSITE" id="PS51387"/>
    </source>
</evidence>
<keyword evidence="5" id="KW-0732">Signal</keyword>
<feature type="domain" description="FAD-binding PCMH-type" evidence="6">
    <location>
        <begin position="60"/>
        <end position="235"/>
    </location>
</feature>
<dbReference type="InterPro" id="IPR006094">
    <property type="entry name" value="Oxid_FAD_bind_N"/>
</dbReference>
<comment type="caution">
    <text evidence="7">The sequence shown here is derived from an EMBL/GenBank/DDBJ whole genome shotgun (WGS) entry which is preliminary data.</text>
</comment>
<dbReference type="PANTHER" id="PTHR42973">
    <property type="entry name" value="BINDING OXIDOREDUCTASE, PUTATIVE (AFU_ORTHOLOGUE AFUA_1G17690)-RELATED"/>
    <property type="match status" value="1"/>
</dbReference>
<dbReference type="Gene3D" id="3.30.465.10">
    <property type="match status" value="1"/>
</dbReference>
<dbReference type="GO" id="GO:0016491">
    <property type="term" value="F:oxidoreductase activity"/>
    <property type="evidence" value="ECO:0007669"/>
    <property type="project" value="UniProtKB-KW"/>
</dbReference>
<evidence type="ECO:0000256" key="1">
    <source>
        <dbReference type="ARBA" id="ARBA00005466"/>
    </source>
</evidence>
<name>A0A9W8X4U6_9PLEO</name>
<dbReference type="InterPro" id="IPR016166">
    <property type="entry name" value="FAD-bd_PCMH"/>
</dbReference>
<organism evidence="7 8">
    <name type="scientific">Didymella glomerata</name>
    <dbReference type="NCBI Taxonomy" id="749621"/>
    <lineage>
        <taxon>Eukaryota</taxon>
        <taxon>Fungi</taxon>
        <taxon>Dikarya</taxon>
        <taxon>Ascomycota</taxon>
        <taxon>Pezizomycotina</taxon>
        <taxon>Dothideomycetes</taxon>
        <taxon>Pleosporomycetidae</taxon>
        <taxon>Pleosporales</taxon>
        <taxon>Pleosporineae</taxon>
        <taxon>Didymellaceae</taxon>
        <taxon>Didymella</taxon>
    </lineage>
</organism>
<feature type="signal peptide" evidence="5">
    <location>
        <begin position="1"/>
        <end position="19"/>
    </location>
</feature>
<evidence type="ECO:0000256" key="5">
    <source>
        <dbReference type="SAM" id="SignalP"/>
    </source>
</evidence>
<keyword evidence="4" id="KW-0560">Oxidoreductase</keyword>
<dbReference type="InterPro" id="IPR016169">
    <property type="entry name" value="FAD-bd_PCMH_sub2"/>
</dbReference>
<dbReference type="SUPFAM" id="SSF56176">
    <property type="entry name" value="FAD-binding/transporter-associated domain-like"/>
    <property type="match status" value="1"/>
</dbReference>